<protein>
    <submittedName>
        <fullName evidence="7">TetR/AcrR family transcriptional regulator C-terminal domain-containing protein</fullName>
    </submittedName>
</protein>
<dbReference type="SUPFAM" id="SSF48498">
    <property type="entry name" value="Tetracyclin repressor-like, C-terminal domain"/>
    <property type="match status" value="1"/>
</dbReference>
<dbReference type="InterPro" id="IPR004111">
    <property type="entry name" value="Repressor_TetR_C"/>
</dbReference>
<dbReference type="InterPro" id="IPR001647">
    <property type="entry name" value="HTH_TetR"/>
</dbReference>
<evidence type="ECO:0000259" key="6">
    <source>
        <dbReference type="PROSITE" id="PS50977"/>
    </source>
</evidence>
<dbReference type="Gene3D" id="1.10.357.10">
    <property type="entry name" value="Tetracycline Repressor, domain 2"/>
    <property type="match status" value="1"/>
</dbReference>
<dbReference type="RefSeq" id="WP_195000681.1">
    <property type="nucleotide sequence ID" value="NZ_JADLQN010000001.1"/>
</dbReference>
<dbReference type="PANTHER" id="PTHR30055">
    <property type="entry name" value="HTH-TYPE TRANSCRIPTIONAL REGULATOR RUTR"/>
    <property type="match status" value="1"/>
</dbReference>
<dbReference type="InterPro" id="IPR003012">
    <property type="entry name" value="Tet_transcr_reg_TetR"/>
</dbReference>
<keyword evidence="4" id="KW-0804">Transcription</keyword>
<dbReference type="PANTHER" id="PTHR30055:SF151">
    <property type="entry name" value="TRANSCRIPTIONAL REGULATORY PROTEIN"/>
    <property type="match status" value="1"/>
</dbReference>
<dbReference type="PRINTS" id="PR00455">
    <property type="entry name" value="HTHTETR"/>
</dbReference>
<accession>A0ABS0D656</accession>
<evidence type="ECO:0000313" key="8">
    <source>
        <dbReference type="Proteomes" id="UP000707731"/>
    </source>
</evidence>
<dbReference type="Gene3D" id="1.10.10.60">
    <property type="entry name" value="Homeodomain-like"/>
    <property type="match status" value="1"/>
</dbReference>
<evidence type="ECO:0000256" key="1">
    <source>
        <dbReference type="ARBA" id="ARBA00022491"/>
    </source>
</evidence>
<keyword evidence="2" id="KW-0805">Transcription regulation</keyword>
<evidence type="ECO:0000256" key="3">
    <source>
        <dbReference type="ARBA" id="ARBA00023125"/>
    </source>
</evidence>
<evidence type="ECO:0000256" key="5">
    <source>
        <dbReference type="PROSITE-ProRule" id="PRU00335"/>
    </source>
</evidence>
<dbReference type="Proteomes" id="UP000707731">
    <property type="component" value="Unassembled WGS sequence"/>
</dbReference>
<keyword evidence="3 5" id="KW-0238">DNA-binding</keyword>
<evidence type="ECO:0000256" key="4">
    <source>
        <dbReference type="ARBA" id="ARBA00023163"/>
    </source>
</evidence>
<comment type="caution">
    <text evidence="7">The sequence shown here is derived from an EMBL/GenBank/DDBJ whole genome shotgun (WGS) entry which is preliminary data.</text>
</comment>
<dbReference type="Pfam" id="PF02909">
    <property type="entry name" value="TetR_C_1"/>
    <property type="match status" value="1"/>
</dbReference>
<dbReference type="InterPro" id="IPR036271">
    <property type="entry name" value="Tet_transcr_reg_TetR-rel_C_sf"/>
</dbReference>
<dbReference type="InterPro" id="IPR009057">
    <property type="entry name" value="Homeodomain-like_sf"/>
</dbReference>
<dbReference type="PRINTS" id="PR00400">
    <property type="entry name" value="TETREPRESSOR"/>
</dbReference>
<name>A0ABS0D656_9NOCA</name>
<evidence type="ECO:0000256" key="2">
    <source>
        <dbReference type="ARBA" id="ARBA00023015"/>
    </source>
</evidence>
<gene>
    <name evidence="7" type="ORF">IU449_04575</name>
</gene>
<proteinExistence type="predicted"/>
<feature type="domain" description="HTH tetR-type" evidence="6">
    <location>
        <begin position="6"/>
        <end position="66"/>
    </location>
</feature>
<dbReference type="SUPFAM" id="SSF46689">
    <property type="entry name" value="Homeodomain-like"/>
    <property type="match status" value="1"/>
</dbReference>
<keyword evidence="1" id="KW-0678">Repressor</keyword>
<feature type="DNA-binding region" description="H-T-H motif" evidence="5">
    <location>
        <begin position="29"/>
        <end position="48"/>
    </location>
</feature>
<dbReference type="PROSITE" id="PS50977">
    <property type="entry name" value="HTH_TETR_2"/>
    <property type="match status" value="1"/>
</dbReference>
<dbReference type="InterPro" id="IPR050109">
    <property type="entry name" value="HTH-type_TetR-like_transc_reg"/>
</dbReference>
<reference evidence="7 8" key="1">
    <citation type="submission" date="2020-10" db="EMBL/GenBank/DDBJ databases">
        <title>Identification of Nocardia species via Next-generation sequencing and recognition of intraspecies genetic diversity.</title>
        <authorList>
            <person name="Li P."/>
            <person name="Li P."/>
            <person name="Lu B."/>
        </authorList>
    </citation>
    <scope>NUCLEOTIDE SEQUENCE [LARGE SCALE GENOMIC DNA]</scope>
    <source>
        <strain evidence="7 8">BJ06-0143</strain>
    </source>
</reference>
<keyword evidence="8" id="KW-1185">Reference proteome</keyword>
<dbReference type="EMBL" id="JADLQN010000001">
    <property type="protein sequence ID" value="MBF6353831.1"/>
    <property type="molecule type" value="Genomic_DNA"/>
</dbReference>
<sequence>MTARQPLSEGRIIAAAVRVADAGGYAAISMRNVGKELGVEAMSLYHHVANKDALLDALADWVFAQIELPEAEMGWREGLRSRSASAREVLVTHPWALTLIDSRTNPGPALLRHHDAVIGCMRRGGFSIDLAAQAFSVIDAYVYGFALTERNLPFDPGSSDQALDLAADMMPALTDYPHLTELVQHLTGAGTYSFSDQFDAGLDIILDELERRLADS</sequence>
<organism evidence="7 8">
    <name type="scientific">Nocardia higoensis</name>
    <dbReference type="NCBI Taxonomy" id="228599"/>
    <lineage>
        <taxon>Bacteria</taxon>
        <taxon>Bacillati</taxon>
        <taxon>Actinomycetota</taxon>
        <taxon>Actinomycetes</taxon>
        <taxon>Mycobacteriales</taxon>
        <taxon>Nocardiaceae</taxon>
        <taxon>Nocardia</taxon>
    </lineage>
</organism>
<evidence type="ECO:0000313" key="7">
    <source>
        <dbReference type="EMBL" id="MBF6353831.1"/>
    </source>
</evidence>
<dbReference type="Pfam" id="PF00440">
    <property type="entry name" value="TetR_N"/>
    <property type="match status" value="1"/>
</dbReference>